<dbReference type="Gene3D" id="3.20.20.80">
    <property type="entry name" value="Glycosidases"/>
    <property type="match status" value="1"/>
</dbReference>
<keyword evidence="3" id="KW-0326">Glycosidase</keyword>
<proteinExistence type="inferred from homology"/>
<dbReference type="Pfam" id="PF02837">
    <property type="entry name" value="Glyco_hydro_2_N"/>
    <property type="match status" value="1"/>
</dbReference>
<dbReference type="InterPro" id="IPR006102">
    <property type="entry name" value="Ig-like_GH2"/>
</dbReference>
<dbReference type="Gene3D" id="2.60.40.10">
    <property type="entry name" value="Immunoglobulins"/>
    <property type="match status" value="3"/>
</dbReference>
<dbReference type="PANTHER" id="PTHR42732:SF1">
    <property type="entry name" value="BETA-MANNOSIDASE"/>
    <property type="match status" value="1"/>
</dbReference>
<dbReference type="Pfam" id="PF00703">
    <property type="entry name" value="Glyco_hydro_2"/>
    <property type="match status" value="1"/>
</dbReference>
<comment type="caution">
    <text evidence="8">The sequence shown here is derived from an EMBL/GenBank/DDBJ whole genome shotgun (WGS) entry which is preliminary data.</text>
</comment>
<dbReference type="InterPro" id="IPR006101">
    <property type="entry name" value="Glyco_hydro_2"/>
</dbReference>
<evidence type="ECO:0000259" key="6">
    <source>
        <dbReference type="Pfam" id="PF02837"/>
    </source>
</evidence>
<feature type="domain" description="Glycoside hydrolase family 2 immunoglobulin-like beta-sandwich" evidence="4">
    <location>
        <begin position="206"/>
        <end position="253"/>
    </location>
</feature>
<dbReference type="InterPro" id="IPR013783">
    <property type="entry name" value="Ig-like_fold"/>
</dbReference>
<dbReference type="InterPro" id="IPR051913">
    <property type="entry name" value="GH2_Domain-Containing"/>
</dbReference>
<dbReference type="InterPro" id="IPR023232">
    <property type="entry name" value="Glyco_hydro_2_AS"/>
</dbReference>
<evidence type="ECO:0000256" key="1">
    <source>
        <dbReference type="ARBA" id="ARBA00007401"/>
    </source>
</evidence>
<dbReference type="InterPro" id="IPR008979">
    <property type="entry name" value="Galactose-bd-like_sf"/>
</dbReference>
<evidence type="ECO:0000259" key="5">
    <source>
        <dbReference type="Pfam" id="PF02836"/>
    </source>
</evidence>
<dbReference type="SUPFAM" id="SSF49303">
    <property type="entry name" value="beta-Galactosidase/glucuronidase domain"/>
    <property type="match status" value="1"/>
</dbReference>
<evidence type="ECO:0000259" key="4">
    <source>
        <dbReference type="Pfam" id="PF00703"/>
    </source>
</evidence>
<organism evidence="8 9">
    <name type="scientific">Candidatus Eisenbergiella merdavium</name>
    <dbReference type="NCBI Taxonomy" id="2838551"/>
    <lineage>
        <taxon>Bacteria</taxon>
        <taxon>Bacillati</taxon>
        <taxon>Bacillota</taxon>
        <taxon>Clostridia</taxon>
        <taxon>Lachnospirales</taxon>
        <taxon>Lachnospiraceae</taxon>
        <taxon>Eisenbergiella</taxon>
    </lineage>
</organism>
<evidence type="ECO:0000313" key="9">
    <source>
        <dbReference type="Proteomes" id="UP000823891"/>
    </source>
</evidence>
<reference evidence="8" key="2">
    <citation type="submission" date="2021-04" db="EMBL/GenBank/DDBJ databases">
        <authorList>
            <person name="Gilroy R."/>
        </authorList>
    </citation>
    <scope>NUCLEOTIDE SEQUENCE</scope>
    <source>
        <strain evidence="8">USAMLcec2-132</strain>
    </source>
</reference>
<accession>A0A9D2SPZ5</accession>
<dbReference type="GO" id="GO:0004553">
    <property type="term" value="F:hydrolase activity, hydrolyzing O-glycosyl compounds"/>
    <property type="evidence" value="ECO:0007669"/>
    <property type="project" value="InterPro"/>
</dbReference>
<dbReference type="PROSITE" id="PS00608">
    <property type="entry name" value="GLYCOSYL_HYDROL_F2_2"/>
    <property type="match status" value="1"/>
</dbReference>
<dbReference type="PANTHER" id="PTHR42732">
    <property type="entry name" value="BETA-GALACTOSIDASE"/>
    <property type="match status" value="1"/>
</dbReference>
<dbReference type="PRINTS" id="PR00132">
    <property type="entry name" value="GLHYDRLASE2"/>
</dbReference>
<dbReference type="Pfam" id="PF18565">
    <property type="entry name" value="Glyco_hydro2_C5"/>
    <property type="match status" value="1"/>
</dbReference>
<protein>
    <submittedName>
        <fullName evidence="8">Glycoside hydrolase family 2 protein</fullName>
    </submittedName>
</protein>
<dbReference type="Proteomes" id="UP000823891">
    <property type="component" value="Unassembled WGS sequence"/>
</dbReference>
<feature type="domain" description="Glycoside hydrolase family 2" evidence="7">
    <location>
        <begin position="714"/>
        <end position="793"/>
    </location>
</feature>
<sequence length="799" mass="91030">MRTIINLNQSWQFALQKMGEEKEALRFEKVTLPHDWMISAPFVRNMKQGEAQGFFDRWGTGWYQRGLTLKKEPGRIYRLRFDGIYENSQVWVNGIPAGGRKYGYSSFALDVTEALADGENRIEVKVDNTAAPVDRWYTGAGIYRSVYLECLPQEHLDREKIRLETRLEGPDAFLTIHPGVQPGCAGRVRAVLREEEGAPVLAQEEGEGSLTLCVKDYQAWSCRNPKLYALTLQLLQKESGRVLDELTLPAGFRSVTLSPDSGLFVNGEPVKLKGVCVHQDISCFGTAVTKELWRERLLSLKGIGCNAVRLAHHLYMPEMLELCDELGFYVYEEAFDKWTGGAYGRYYETEWEKDLACMVERDRNHPCILFWGVGNEVENQAYPSMLERLERHVNLVKALDPTRPVSLAMNPHFAYPAEEADMSRVEDIQQFVDEMKTGEIFDVDDRIRQIEKIAQRVDFLSCNYQEQWYERIHELIPDKAILGTETYLFFRGEGPRFQNFSEECPWMDVEEKDYCIGGFIWTGIDYWGESMGWPAKGWSGALFAADMEKRPAAWQYQSYWTDEPMVHFAVLDGSLPDEGVKEHWDSPAYVTHWEFPQLQRAVLPYRIVTNCEQVRIILNEGRFAQDGTSLEKEYSLRPVKEYRDGLVKGYLPWMPGTVTAVGLIGGKEVCRHTVETPGPAVRLAFEQEERGITLSRMDTDEGENRPQPYRLLCRVRAFDEENRPVFRESAKVTFAVEGPARLMGVDNGDIKSAEAADGEFIHLYRGRAAAGILITGCGRVKVTAYAAGMQPAQCVIAAK</sequence>
<dbReference type="SUPFAM" id="SSF49785">
    <property type="entry name" value="Galactose-binding domain-like"/>
    <property type="match status" value="1"/>
</dbReference>
<dbReference type="InterPro" id="IPR006103">
    <property type="entry name" value="Glyco_hydro_2_cat"/>
</dbReference>
<gene>
    <name evidence="8" type="ORF">H9761_03040</name>
</gene>
<dbReference type="InterPro" id="IPR036156">
    <property type="entry name" value="Beta-gal/glucu_dom_sf"/>
</dbReference>
<evidence type="ECO:0000259" key="7">
    <source>
        <dbReference type="Pfam" id="PF18565"/>
    </source>
</evidence>
<dbReference type="InterPro" id="IPR006104">
    <property type="entry name" value="Glyco_hydro_2_N"/>
</dbReference>
<dbReference type="Pfam" id="PF02836">
    <property type="entry name" value="Glyco_hydro_2_C"/>
    <property type="match status" value="1"/>
</dbReference>
<dbReference type="InterPro" id="IPR040605">
    <property type="entry name" value="Glyco_hydro2_dom5"/>
</dbReference>
<evidence type="ECO:0000256" key="3">
    <source>
        <dbReference type="ARBA" id="ARBA00023295"/>
    </source>
</evidence>
<dbReference type="InterPro" id="IPR017853">
    <property type="entry name" value="GH"/>
</dbReference>
<comment type="similarity">
    <text evidence="1">Belongs to the glycosyl hydrolase 2 family.</text>
</comment>
<evidence type="ECO:0000313" key="8">
    <source>
        <dbReference type="EMBL" id="HJC22666.1"/>
    </source>
</evidence>
<feature type="domain" description="Glycoside hydrolase family 2 catalytic" evidence="5">
    <location>
        <begin position="260"/>
        <end position="427"/>
    </location>
</feature>
<dbReference type="GO" id="GO:0005975">
    <property type="term" value="P:carbohydrate metabolic process"/>
    <property type="evidence" value="ECO:0007669"/>
    <property type="project" value="InterPro"/>
</dbReference>
<feature type="domain" description="Glycosyl hydrolases family 2 sugar binding" evidence="6">
    <location>
        <begin position="56"/>
        <end position="151"/>
    </location>
</feature>
<dbReference type="AlphaFoldDB" id="A0A9D2SPZ5"/>
<name>A0A9D2SPZ5_9FIRM</name>
<keyword evidence="2 8" id="KW-0378">Hydrolase</keyword>
<dbReference type="SUPFAM" id="SSF51445">
    <property type="entry name" value="(Trans)glycosidases"/>
    <property type="match status" value="1"/>
</dbReference>
<reference evidence="8" key="1">
    <citation type="journal article" date="2021" name="PeerJ">
        <title>Extensive microbial diversity within the chicken gut microbiome revealed by metagenomics and culture.</title>
        <authorList>
            <person name="Gilroy R."/>
            <person name="Ravi A."/>
            <person name="Getino M."/>
            <person name="Pursley I."/>
            <person name="Horton D.L."/>
            <person name="Alikhan N.F."/>
            <person name="Baker D."/>
            <person name="Gharbi K."/>
            <person name="Hall N."/>
            <person name="Watson M."/>
            <person name="Adriaenssens E.M."/>
            <person name="Foster-Nyarko E."/>
            <person name="Jarju S."/>
            <person name="Secka A."/>
            <person name="Antonio M."/>
            <person name="Oren A."/>
            <person name="Chaudhuri R.R."/>
            <person name="La Ragione R."/>
            <person name="Hildebrand F."/>
            <person name="Pallen M.J."/>
        </authorList>
    </citation>
    <scope>NUCLEOTIDE SEQUENCE</scope>
    <source>
        <strain evidence="8">USAMLcec2-132</strain>
    </source>
</reference>
<dbReference type="EMBL" id="DWWS01000013">
    <property type="protein sequence ID" value="HJC22666.1"/>
    <property type="molecule type" value="Genomic_DNA"/>
</dbReference>
<evidence type="ECO:0000256" key="2">
    <source>
        <dbReference type="ARBA" id="ARBA00022801"/>
    </source>
</evidence>
<dbReference type="Gene3D" id="2.60.120.260">
    <property type="entry name" value="Galactose-binding domain-like"/>
    <property type="match status" value="1"/>
</dbReference>